<dbReference type="RefSeq" id="WP_205047756.1">
    <property type="nucleotide sequence ID" value="NZ_CAJVAX010000018.1"/>
</dbReference>
<dbReference type="InterPro" id="IPR036291">
    <property type="entry name" value="NAD(P)-bd_dom_sf"/>
</dbReference>
<dbReference type="EMBL" id="CAJVAX010000018">
    <property type="protein sequence ID" value="CAG7648111.1"/>
    <property type="molecule type" value="Genomic_DNA"/>
</dbReference>
<dbReference type="PANTHER" id="PTHR43658">
    <property type="entry name" value="SHORT-CHAIN DEHYDROGENASE/REDUCTASE"/>
    <property type="match status" value="1"/>
</dbReference>
<dbReference type="SUPFAM" id="SSF51735">
    <property type="entry name" value="NAD(P)-binding Rossmann-fold domains"/>
    <property type="match status" value="1"/>
</dbReference>
<dbReference type="InterPro" id="IPR002347">
    <property type="entry name" value="SDR_fam"/>
</dbReference>
<dbReference type="PANTHER" id="PTHR43658:SF8">
    <property type="entry name" value="17-BETA-HYDROXYSTEROID DEHYDROGENASE 14-RELATED"/>
    <property type="match status" value="1"/>
</dbReference>
<accession>A0A9W4MDU3</accession>
<dbReference type="Gene3D" id="3.40.50.720">
    <property type="entry name" value="NAD(P)-binding Rossmann-like Domain"/>
    <property type="match status" value="1"/>
</dbReference>
<comment type="similarity">
    <text evidence="1">Belongs to the short-chain dehydrogenases/reductases (SDR) family.</text>
</comment>
<dbReference type="SMART" id="SM00822">
    <property type="entry name" value="PKS_KR"/>
    <property type="match status" value="1"/>
</dbReference>
<dbReference type="GO" id="GO:0016491">
    <property type="term" value="F:oxidoreductase activity"/>
    <property type="evidence" value="ECO:0007669"/>
    <property type="project" value="UniProtKB-KW"/>
</dbReference>
<sequence>MQLKDTVALVTGGTAGLGLATARRLVAAGARVVVMGRSPETGRAAAARLGPQAVFVAGDVTDDDAVGRVLDAAEELGELRSLVCCAGTTYSKQILGRRVMRLDEFEAVVRTNLIGTFNVVRQAVVRIAAQPLVEEDRGVVITTSSIAAWDGQSGQSAYAASKAAIAGMALPLARELAPHAIRVVDIAPGLFDTRLMQAVPERAVEQLRGQLPHPKRLGAADEFAALAEHVIGNSMLNGESVRLDAGLRMAPI</sequence>
<dbReference type="PRINTS" id="PR00081">
    <property type="entry name" value="GDHRDH"/>
</dbReference>
<keyword evidence="2" id="KW-0560">Oxidoreductase</keyword>
<evidence type="ECO:0000259" key="3">
    <source>
        <dbReference type="SMART" id="SM00822"/>
    </source>
</evidence>
<proteinExistence type="inferred from homology"/>
<evidence type="ECO:0000256" key="1">
    <source>
        <dbReference type="ARBA" id="ARBA00006484"/>
    </source>
</evidence>
<comment type="caution">
    <text evidence="4">The sequence shown here is derived from an EMBL/GenBank/DDBJ whole genome shotgun (WGS) entry which is preliminary data.</text>
</comment>
<protein>
    <submittedName>
        <fullName evidence="4">KR domain-containing protein</fullName>
    </submittedName>
</protein>
<dbReference type="InterPro" id="IPR020904">
    <property type="entry name" value="Sc_DH/Rdtase_CS"/>
</dbReference>
<keyword evidence="5" id="KW-1185">Reference proteome</keyword>
<evidence type="ECO:0000313" key="4">
    <source>
        <dbReference type="EMBL" id="CAG7648111.1"/>
    </source>
</evidence>
<evidence type="ECO:0000256" key="2">
    <source>
        <dbReference type="ARBA" id="ARBA00023002"/>
    </source>
</evidence>
<evidence type="ECO:0000313" key="5">
    <source>
        <dbReference type="Proteomes" id="UP001153328"/>
    </source>
</evidence>
<organism evidence="4 5">
    <name type="scientific">Actinacidiphila bryophytorum</name>
    <dbReference type="NCBI Taxonomy" id="1436133"/>
    <lineage>
        <taxon>Bacteria</taxon>
        <taxon>Bacillati</taxon>
        <taxon>Actinomycetota</taxon>
        <taxon>Actinomycetes</taxon>
        <taxon>Kitasatosporales</taxon>
        <taxon>Streptomycetaceae</taxon>
        <taxon>Actinacidiphila</taxon>
    </lineage>
</organism>
<dbReference type="Pfam" id="PF00106">
    <property type="entry name" value="adh_short"/>
    <property type="match status" value="1"/>
</dbReference>
<dbReference type="InterPro" id="IPR057326">
    <property type="entry name" value="KR_dom"/>
</dbReference>
<dbReference type="AlphaFoldDB" id="A0A9W4MDU3"/>
<dbReference type="Proteomes" id="UP001153328">
    <property type="component" value="Unassembled WGS sequence"/>
</dbReference>
<feature type="domain" description="Ketoreductase" evidence="3">
    <location>
        <begin position="6"/>
        <end position="189"/>
    </location>
</feature>
<name>A0A9W4MDU3_9ACTN</name>
<gene>
    <name evidence="4" type="ORF">SBRY_40848</name>
</gene>
<reference evidence="4" key="1">
    <citation type="submission" date="2021-06" db="EMBL/GenBank/DDBJ databases">
        <authorList>
            <person name="Arsene-Ploetze F."/>
        </authorList>
    </citation>
    <scope>NUCLEOTIDE SEQUENCE</scope>
    <source>
        <strain evidence="4">SBRY1</strain>
    </source>
</reference>
<dbReference type="PROSITE" id="PS00061">
    <property type="entry name" value="ADH_SHORT"/>
    <property type="match status" value="1"/>
</dbReference>